<dbReference type="SMART" id="SM00614">
    <property type="entry name" value="ZnF_BED"/>
    <property type="match status" value="1"/>
</dbReference>
<organism evidence="9 10">
    <name type="scientific">Lactuca sativa</name>
    <name type="common">Garden lettuce</name>
    <dbReference type="NCBI Taxonomy" id="4236"/>
    <lineage>
        <taxon>Eukaryota</taxon>
        <taxon>Viridiplantae</taxon>
        <taxon>Streptophyta</taxon>
        <taxon>Embryophyta</taxon>
        <taxon>Tracheophyta</taxon>
        <taxon>Spermatophyta</taxon>
        <taxon>Magnoliopsida</taxon>
        <taxon>eudicotyledons</taxon>
        <taxon>Gunneridae</taxon>
        <taxon>Pentapetalae</taxon>
        <taxon>asterids</taxon>
        <taxon>campanulids</taxon>
        <taxon>Asterales</taxon>
        <taxon>Asteraceae</taxon>
        <taxon>Cichorioideae</taxon>
        <taxon>Cichorieae</taxon>
        <taxon>Lactucinae</taxon>
        <taxon>Lactuca</taxon>
    </lineage>
</organism>
<dbReference type="EMBL" id="NBSK02000007">
    <property type="protein sequence ID" value="KAJ0195547.1"/>
    <property type="molecule type" value="Genomic_DNA"/>
</dbReference>
<dbReference type="GO" id="GO:0008270">
    <property type="term" value="F:zinc ion binding"/>
    <property type="evidence" value="ECO:0007669"/>
    <property type="project" value="UniProtKB-KW"/>
</dbReference>
<dbReference type="PANTHER" id="PTHR46481">
    <property type="entry name" value="ZINC FINGER BED DOMAIN-CONTAINING PROTEIN 4"/>
    <property type="match status" value="1"/>
</dbReference>
<name>A0A9R1UWP9_LACSA</name>
<feature type="compositionally biased region" description="Basic and acidic residues" evidence="7">
    <location>
        <begin position="8"/>
        <end position="17"/>
    </location>
</feature>
<evidence type="ECO:0000256" key="5">
    <source>
        <dbReference type="ARBA" id="ARBA00023163"/>
    </source>
</evidence>
<evidence type="ECO:0000256" key="7">
    <source>
        <dbReference type="SAM" id="MobiDB-lite"/>
    </source>
</evidence>
<feature type="domain" description="BED-type" evidence="8">
    <location>
        <begin position="26"/>
        <end position="83"/>
    </location>
</feature>
<protein>
    <recommendedName>
        <fullName evidence="8">BED-type domain-containing protein</fullName>
    </recommendedName>
</protein>
<keyword evidence="2 6" id="KW-0863">Zinc-finger</keyword>
<reference evidence="9 10" key="1">
    <citation type="journal article" date="2017" name="Nat. Commun.">
        <title>Genome assembly with in vitro proximity ligation data and whole-genome triplication in lettuce.</title>
        <authorList>
            <person name="Reyes-Chin-Wo S."/>
            <person name="Wang Z."/>
            <person name="Yang X."/>
            <person name="Kozik A."/>
            <person name="Arikit S."/>
            <person name="Song C."/>
            <person name="Xia L."/>
            <person name="Froenicke L."/>
            <person name="Lavelle D.O."/>
            <person name="Truco M.J."/>
            <person name="Xia R."/>
            <person name="Zhu S."/>
            <person name="Xu C."/>
            <person name="Xu H."/>
            <person name="Xu X."/>
            <person name="Cox K."/>
            <person name="Korf I."/>
            <person name="Meyers B.C."/>
            <person name="Michelmore R.W."/>
        </authorList>
    </citation>
    <scope>NUCLEOTIDE SEQUENCE [LARGE SCALE GENOMIC DNA]</scope>
    <source>
        <strain evidence="10">cv. Salinas</strain>
        <tissue evidence="9">Seedlings</tissue>
    </source>
</reference>
<dbReference type="SUPFAM" id="SSF140996">
    <property type="entry name" value="Hermes dimerisation domain"/>
    <property type="match status" value="1"/>
</dbReference>
<evidence type="ECO:0000256" key="4">
    <source>
        <dbReference type="ARBA" id="ARBA00023015"/>
    </source>
</evidence>
<evidence type="ECO:0000256" key="1">
    <source>
        <dbReference type="ARBA" id="ARBA00022723"/>
    </source>
</evidence>
<keyword evidence="10" id="KW-1185">Reference proteome</keyword>
<dbReference type="InterPro" id="IPR052035">
    <property type="entry name" value="ZnF_BED_domain_contain"/>
</dbReference>
<sequence>MEQQQPIDLDRESDVEQHNTQSVGDKRTTNFWHKYVDIRDPKTNKIVKAQCKFCSRVLKVATKNGTSSMAKHLITCPNNPENIDKKQKKIRIFKTSQSDATMVSNWEFNQNSIRQALAKMIVIDEEPFSYVESDGFRYFCSVTVPQFCLPSRFTVARDIGKLFLSEMENLKNTFKGVTSRIALTTDCWTSIQNLN</sequence>
<comment type="caution">
    <text evidence="9">The sequence shown here is derived from an EMBL/GenBank/DDBJ whole genome shotgun (WGS) entry which is preliminary data.</text>
</comment>
<evidence type="ECO:0000256" key="3">
    <source>
        <dbReference type="ARBA" id="ARBA00022833"/>
    </source>
</evidence>
<keyword evidence="3" id="KW-0862">Zinc</keyword>
<evidence type="ECO:0000256" key="2">
    <source>
        <dbReference type="ARBA" id="ARBA00022771"/>
    </source>
</evidence>
<evidence type="ECO:0000313" key="10">
    <source>
        <dbReference type="Proteomes" id="UP000235145"/>
    </source>
</evidence>
<evidence type="ECO:0000256" key="6">
    <source>
        <dbReference type="PROSITE-ProRule" id="PRU00027"/>
    </source>
</evidence>
<keyword evidence="5" id="KW-0804">Transcription</keyword>
<dbReference type="GO" id="GO:0003677">
    <property type="term" value="F:DNA binding"/>
    <property type="evidence" value="ECO:0007669"/>
    <property type="project" value="InterPro"/>
</dbReference>
<evidence type="ECO:0000259" key="8">
    <source>
        <dbReference type="PROSITE" id="PS50808"/>
    </source>
</evidence>
<evidence type="ECO:0000313" key="9">
    <source>
        <dbReference type="EMBL" id="KAJ0195547.1"/>
    </source>
</evidence>
<proteinExistence type="predicted"/>
<dbReference type="InterPro" id="IPR003656">
    <property type="entry name" value="Znf_BED"/>
</dbReference>
<keyword evidence="1" id="KW-0479">Metal-binding</keyword>
<dbReference type="PANTHER" id="PTHR46481:SF8">
    <property type="entry name" value="ZINC FINGER BED DOMAIN-CONTAINING PROTEIN RICESLEEPER 1-LIKE"/>
    <property type="match status" value="1"/>
</dbReference>
<dbReference type="PROSITE" id="PS50808">
    <property type="entry name" value="ZF_BED"/>
    <property type="match status" value="1"/>
</dbReference>
<gene>
    <name evidence="9" type="ORF">LSAT_V11C700372290</name>
</gene>
<feature type="region of interest" description="Disordered" evidence="7">
    <location>
        <begin position="1"/>
        <end position="24"/>
    </location>
</feature>
<keyword evidence="4" id="KW-0805">Transcription regulation</keyword>
<dbReference type="GO" id="GO:0005634">
    <property type="term" value="C:nucleus"/>
    <property type="evidence" value="ECO:0000318"/>
    <property type="project" value="GO_Central"/>
</dbReference>
<dbReference type="AlphaFoldDB" id="A0A9R1UWP9"/>
<dbReference type="Proteomes" id="UP000235145">
    <property type="component" value="Unassembled WGS sequence"/>
</dbReference>
<accession>A0A9R1UWP9</accession>
<dbReference type="GO" id="GO:0006357">
    <property type="term" value="P:regulation of transcription by RNA polymerase II"/>
    <property type="evidence" value="ECO:0000318"/>
    <property type="project" value="GO_Central"/>
</dbReference>